<dbReference type="Gene3D" id="1.25.40.10">
    <property type="entry name" value="Tetratricopeptide repeat domain"/>
    <property type="match status" value="1"/>
</dbReference>
<sequence>MYAECATYNSHMLSVPQFYCANKEKLIPTLDYAEILARCGWYYYERAQLNTSMEVLTTAKEICLQLTQGKMNTTLGLVYNSIACVYAALRQREDNMKYIKLSVRHREASLSRDNSEIQHLGISFMNYANVLQSRSVMRLEGAGMYCKKALEICETCRPGVHQTGWNFLWLPWALPSSS</sequence>
<keyword evidence="2" id="KW-1185">Reference proteome</keyword>
<dbReference type="Proteomes" id="UP000224080">
    <property type="component" value="Unassembled WGS sequence"/>
</dbReference>
<dbReference type="AlphaFoldDB" id="A0A2B7XI22"/>
<evidence type="ECO:0000313" key="1">
    <source>
        <dbReference type="EMBL" id="PGH08413.1"/>
    </source>
</evidence>
<dbReference type="EMBL" id="PDNC01000009">
    <property type="protein sequence ID" value="PGH08413.1"/>
    <property type="molecule type" value="Genomic_DNA"/>
</dbReference>
<comment type="caution">
    <text evidence="1">The sequence shown here is derived from an EMBL/GenBank/DDBJ whole genome shotgun (WGS) entry which is preliminary data.</text>
</comment>
<dbReference type="SUPFAM" id="SSF48452">
    <property type="entry name" value="TPR-like"/>
    <property type="match status" value="1"/>
</dbReference>
<dbReference type="InterPro" id="IPR011990">
    <property type="entry name" value="TPR-like_helical_dom_sf"/>
</dbReference>
<evidence type="ECO:0000313" key="2">
    <source>
        <dbReference type="Proteomes" id="UP000224080"/>
    </source>
</evidence>
<protein>
    <submittedName>
        <fullName evidence="1">Uncharacterized protein</fullName>
    </submittedName>
</protein>
<gene>
    <name evidence="1" type="ORF">GX51_01240</name>
</gene>
<dbReference type="OrthoDB" id="4185609at2759"/>
<proteinExistence type="predicted"/>
<reference evidence="1 2" key="1">
    <citation type="submission" date="2017-10" db="EMBL/GenBank/DDBJ databases">
        <title>Comparative genomics in systemic dimorphic fungi from Ajellomycetaceae.</title>
        <authorList>
            <person name="Munoz J.F."/>
            <person name="Mcewen J.G."/>
            <person name="Clay O.K."/>
            <person name="Cuomo C.A."/>
        </authorList>
    </citation>
    <scope>NUCLEOTIDE SEQUENCE [LARGE SCALE GENOMIC DNA]</scope>
    <source>
        <strain evidence="1 2">UAMH130</strain>
    </source>
</reference>
<name>A0A2B7XI22_9EURO</name>
<organism evidence="1 2">
    <name type="scientific">Blastomyces parvus</name>
    <dbReference type="NCBI Taxonomy" id="2060905"/>
    <lineage>
        <taxon>Eukaryota</taxon>
        <taxon>Fungi</taxon>
        <taxon>Dikarya</taxon>
        <taxon>Ascomycota</taxon>
        <taxon>Pezizomycotina</taxon>
        <taxon>Eurotiomycetes</taxon>
        <taxon>Eurotiomycetidae</taxon>
        <taxon>Onygenales</taxon>
        <taxon>Ajellomycetaceae</taxon>
        <taxon>Blastomyces</taxon>
    </lineage>
</organism>
<dbReference type="STRING" id="2060905.A0A2B7XI22"/>
<accession>A0A2B7XI22</accession>